<dbReference type="SUPFAM" id="SSF52540">
    <property type="entry name" value="P-loop containing nucleoside triphosphate hydrolases"/>
    <property type="match status" value="1"/>
</dbReference>
<evidence type="ECO:0000256" key="10">
    <source>
        <dbReference type="RuleBase" id="RU363066"/>
    </source>
</evidence>
<dbReference type="InterPro" id="IPR031322">
    <property type="entry name" value="Shikimate/glucono_kinase"/>
</dbReference>
<dbReference type="GO" id="GO:0005524">
    <property type="term" value="F:ATP binding"/>
    <property type="evidence" value="ECO:0007669"/>
    <property type="project" value="UniProtKB-KW"/>
</dbReference>
<accession>A0A1H2Y0V2</accession>
<protein>
    <recommendedName>
        <fullName evidence="3 10">Gluconokinase</fullName>
        <ecNumber evidence="3 10">2.7.1.12</ecNumber>
    </recommendedName>
</protein>
<evidence type="ECO:0000256" key="8">
    <source>
        <dbReference type="ARBA" id="ARBA00023064"/>
    </source>
</evidence>
<dbReference type="CDD" id="cd02021">
    <property type="entry name" value="GntK"/>
    <property type="match status" value="1"/>
</dbReference>
<keyword evidence="8" id="KW-0311">Gluconate utilization</keyword>
<evidence type="ECO:0000256" key="4">
    <source>
        <dbReference type="ARBA" id="ARBA00022679"/>
    </source>
</evidence>
<dbReference type="GO" id="GO:0046316">
    <property type="term" value="F:gluconokinase activity"/>
    <property type="evidence" value="ECO:0007669"/>
    <property type="project" value="UniProtKB-EC"/>
</dbReference>
<evidence type="ECO:0000256" key="5">
    <source>
        <dbReference type="ARBA" id="ARBA00022741"/>
    </source>
</evidence>
<keyword evidence="4 10" id="KW-0808">Transferase</keyword>
<evidence type="ECO:0000256" key="2">
    <source>
        <dbReference type="ARBA" id="ARBA00008420"/>
    </source>
</evidence>
<dbReference type="STRING" id="574349.SAMN05443545_103337"/>
<dbReference type="PANTHER" id="PTHR43442">
    <property type="entry name" value="GLUCONOKINASE-RELATED"/>
    <property type="match status" value="1"/>
</dbReference>
<dbReference type="Pfam" id="PF01202">
    <property type="entry name" value="SKI"/>
    <property type="match status" value="1"/>
</dbReference>
<dbReference type="InterPro" id="IPR006001">
    <property type="entry name" value="Therm_gnt_kin"/>
</dbReference>
<keyword evidence="6 10" id="KW-0418">Kinase</keyword>
<keyword evidence="12" id="KW-1185">Reference proteome</keyword>
<proteinExistence type="inferred from homology"/>
<sequence>MDTTTHRILVMGVSGSGKTHIGKMLASRLEAEFIDGDDYHSSSSIAKMSRGQPLNDDDRQEWLETLAGLFASYRERGVSVVIGCSALKHRYRDILRTGDPSLAILYLRGSRDVLLERLGQRSSHFFKGSRMLDSQLGDLEPPDESEAHGLDIALPPQRIVSDFLQWLIAAPRP</sequence>
<gene>
    <name evidence="11" type="ORF">SAMN05443545_103337</name>
</gene>
<dbReference type="GO" id="GO:0005737">
    <property type="term" value="C:cytoplasm"/>
    <property type="evidence" value="ECO:0007669"/>
    <property type="project" value="TreeGrafter"/>
</dbReference>
<dbReference type="InterPro" id="IPR027417">
    <property type="entry name" value="P-loop_NTPase"/>
</dbReference>
<evidence type="ECO:0000256" key="6">
    <source>
        <dbReference type="ARBA" id="ARBA00022777"/>
    </source>
</evidence>
<dbReference type="RefSeq" id="WP_092568907.1">
    <property type="nucleotide sequence ID" value="NZ_BMXH01000009.1"/>
</dbReference>
<evidence type="ECO:0000256" key="1">
    <source>
        <dbReference type="ARBA" id="ARBA00004761"/>
    </source>
</evidence>
<name>A0A1H2Y0V2_9GAMM</name>
<evidence type="ECO:0000256" key="3">
    <source>
        <dbReference type="ARBA" id="ARBA00012054"/>
    </source>
</evidence>
<dbReference type="FunFam" id="3.40.50.300:FF:000522">
    <property type="entry name" value="Gluconokinase"/>
    <property type="match status" value="1"/>
</dbReference>
<dbReference type="EMBL" id="FNNI01000003">
    <property type="protein sequence ID" value="SDW98605.1"/>
    <property type="molecule type" value="Genomic_DNA"/>
</dbReference>
<dbReference type="PANTHER" id="PTHR43442:SF3">
    <property type="entry name" value="GLUCONOKINASE-RELATED"/>
    <property type="match status" value="1"/>
</dbReference>
<dbReference type="OrthoDB" id="9795716at2"/>
<comment type="catalytic activity">
    <reaction evidence="9 10">
        <text>D-gluconate + ATP = 6-phospho-D-gluconate + ADP + H(+)</text>
        <dbReference type="Rhea" id="RHEA:19433"/>
        <dbReference type="ChEBI" id="CHEBI:15378"/>
        <dbReference type="ChEBI" id="CHEBI:18391"/>
        <dbReference type="ChEBI" id="CHEBI:30616"/>
        <dbReference type="ChEBI" id="CHEBI:58759"/>
        <dbReference type="ChEBI" id="CHEBI:456216"/>
        <dbReference type="EC" id="2.7.1.12"/>
    </reaction>
</comment>
<comment type="pathway">
    <text evidence="1">Carbohydrate acid metabolism.</text>
</comment>
<evidence type="ECO:0000256" key="7">
    <source>
        <dbReference type="ARBA" id="ARBA00022840"/>
    </source>
</evidence>
<dbReference type="GO" id="GO:0019521">
    <property type="term" value="P:D-gluconate metabolic process"/>
    <property type="evidence" value="ECO:0007669"/>
    <property type="project" value="UniProtKB-KW"/>
</dbReference>
<dbReference type="AlphaFoldDB" id="A0A1H2Y0V2"/>
<comment type="similarity">
    <text evidence="2 10">Belongs to the gluconokinase GntK/GntV family.</text>
</comment>
<evidence type="ECO:0000313" key="12">
    <source>
        <dbReference type="Proteomes" id="UP000198500"/>
    </source>
</evidence>
<evidence type="ECO:0000256" key="9">
    <source>
        <dbReference type="ARBA" id="ARBA00048090"/>
    </source>
</evidence>
<dbReference type="Proteomes" id="UP000198500">
    <property type="component" value="Unassembled WGS sequence"/>
</dbReference>
<organism evidence="11 12">
    <name type="scientific">Aidingimonas halophila</name>
    <dbReference type="NCBI Taxonomy" id="574349"/>
    <lineage>
        <taxon>Bacteria</taxon>
        <taxon>Pseudomonadati</taxon>
        <taxon>Pseudomonadota</taxon>
        <taxon>Gammaproteobacteria</taxon>
        <taxon>Oceanospirillales</taxon>
        <taxon>Halomonadaceae</taxon>
        <taxon>Aidingimonas</taxon>
    </lineage>
</organism>
<dbReference type="EC" id="2.7.1.12" evidence="3 10"/>
<reference evidence="11 12" key="1">
    <citation type="submission" date="2016-10" db="EMBL/GenBank/DDBJ databases">
        <authorList>
            <person name="de Groot N.N."/>
        </authorList>
    </citation>
    <scope>NUCLEOTIDE SEQUENCE [LARGE SCALE GENOMIC DNA]</scope>
    <source>
        <strain evidence="11 12">DSM 19219</strain>
    </source>
</reference>
<evidence type="ECO:0000313" key="11">
    <source>
        <dbReference type="EMBL" id="SDW98605.1"/>
    </source>
</evidence>
<dbReference type="Gene3D" id="3.40.50.300">
    <property type="entry name" value="P-loop containing nucleotide triphosphate hydrolases"/>
    <property type="match status" value="1"/>
</dbReference>
<dbReference type="NCBIfam" id="TIGR01313">
    <property type="entry name" value="therm_gnt_kin"/>
    <property type="match status" value="1"/>
</dbReference>
<keyword evidence="5 10" id="KW-0547">Nucleotide-binding</keyword>
<keyword evidence="7 10" id="KW-0067">ATP-binding</keyword>